<reference evidence="1" key="1">
    <citation type="journal article" date="2014" name="Front. Microbiol.">
        <title>High frequency of phylogenetically diverse reductive dehalogenase-homologous genes in deep subseafloor sedimentary metagenomes.</title>
        <authorList>
            <person name="Kawai M."/>
            <person name="Futagami T."/>
            <person name="Toyoda A."/>
            <person name="Takaki Y."/>
            <person name="Nishi S."/>
            <person name="Hori S."/>
            <person name="Arai W."/>
            <person name="Tsubouchi T."/>
            <person name="Morono Y."/>
            <person name="Uchiyama I."/>
            <person name="Ito T."/>
            <person name="Fujiyama A."/>
            <person name="Inagaki F."/>
            <person name="Takami H."/>
        </authorList>
    </citation>
    <scope>NUCLEOTIDE SEQUENCE</scope>
    <source>
        <strain evidence="1">Expedition CK06-06</strain>
    </source>
</reference>
<evidence type="ECO:0000313" key="1">
    <source>
        <dbReference type="EMBL" id="GAI74937.1"/>
    </source>
</evidence>
<dbReference type="InterPro" id="IPR014729">
    <property type="entry name" value="Rossmann-like_a/b/a_fold"/>
</dbReference>
<dbReference type="Gene3D" id="3.40.50.620">
    <property type="entry name" value="HUPs"/>
    <property type="match status" value="1"/>
</dbReference>
<dbReference type="CDD" id="cd01990">
    <property type="entry name" value="LarE-like"/>
    <property type="match status" value="1"/>
</dbReference>
<name>X1R2F5_9ZZZZ</name>
<dbReference type="AlphaFoldDB" id="X1R2F5"/>
<protein>
    <recommendedName>
        <fullName evidence="2">NAD/GMP synthase domain-containing protein</fullName>
    </recommendedName>
</protein>
<dbReference type="PANTHER" id="PTHR43169:SF2">
    <property type="entry name" value="NAD_GMP SYNTHASE DOMAIN-CONTAINING PROTEIN"/>
    <property type="match status" value="1"/>
</dbReference>
<accession>X1R2F5</accession>
<comment type="caution">
    <text evidence="1">The sequence shown here is derived from an EMBL/GenBank/DDBJ whole genome shotgun (WGS) entry which is preliminary data.</text>
</comment>
<feature type="non-terminal residue" evidence="1">
    <location>
        <position position="1"/>
    </location>
</feature>
<evidence type="ECO:0008006" key="2">
    <source>
        <dbReference type="Google" id="ProtNLM"/>
    </source>
</evidence>
<dbReference type="PANTHER" id="PTHR43169">
    <property type="entry name" value="EXSB FAMILY PROTEIN"/>
    <property type="match status" value="1"/>
</dbReference>
<dbReference type="EMBL" id="BARW01010325">
    <property type="protein sequence ID" value="GAI74937.1"/>
    <property type="molecule type" value="Genomic_DNA"/>
</dbReference>
<sequence length="219" mass="25498">RVIAITAASPIHPKDEINAARTIAQKLKCKHIIFQSKELKNPKFVNNPKNRCYYCKLELFKNLKRIAAKYSYDVIEGSNTSDLSDYRPGFKALNKLGIKSPFIESDIDKKDIRKLAKKFRLPNWNKPSMACLASRIPSEKIINKKILKRIESAEAYLKKLQLTQVRVRDHYPIARIETLDNEFKIVLKHRKKITTYFHNLGYKYITIDLKGYQTGSLNR</sequence>
<dbReference type="SUPFAM" id="SSF52402">
    <property type="entry name" value="Adenine nucleotide alpha hydrolases-like"/>
    <property type="match status" value="1"/>
</dbReference>
<dbReference type="InterPro" id="IPR005232">
    <property type="entry name" value="LarE"/>
</dbReference>
<proteinExistence type="predicted"/>
<dbReference type="InterPro" id="IPR052188">
    <property type="entry name" value="Ni-pincer_cofactor_biosynth"/>
</dbReference>
<gene>
    <name evidence="1" type="ORF">S12H4_20376</name>
</gene>
<organism evidence="1">
    <name type="scientific">marine sediment metagenome</name>
    <dbReference type="NCBI Taxonomy" id="412755"/>
    <lineage>
        <taxon>unclassified sequences</taxon>
        <taxon>metagenomes</taxon>
        <taxon>ecological metagenomes</taxon>
    </lineage>
</organism>
<dbReference type="NCBIfam" id="TIGR00268">
    <property type="entry name" value="ATP-dependent sacrificial sulfur transferase LarE"/>
    <property type="match status" value="1"/>
</dbReference>
<dbReference type="GO" id="GO:0016783">
    <property type="term" value="F:sulfurtransferase activity"/>
    <property type="evidence" value="ECO:0007669"/>
    <property type="project" value="InterPro"/>
</dbReference>